<name>A0ABY6CEN1_9HYPH</name>
<evidence type="ECO:0000256" key="4">
    <source>
        <dbReference type="SAM" id="Phobius"/>
    </source>
</evidence>
<evidence type="ECO:0000256" key="2">
    <source>
        <dbReference type="ARBA" id="ARBA00022676"/>
    </source>
</evidence>
<dbReference type="SUPFAM" id="SSF53448">
    <property type="entry name" value="Nucleotide-diphospho-sugar transferases"/>
    <property type="match status" value="1"/>
</dbReference>
<keyword evidence="3 6" id="KW-0808">Transferase</keyword>
<evidence type="ECO:0000313" key="7">
    <source>
        <dbReference type="Proteomes" id="UP001061862"/>
    </source>
</evidence>
<feature type="transmembrane region" description="Helical" evidence="4">
    <location>
        <begin position="475"/>
        <end position="500"/>
    </location>
</feature>
<dbReference type="EC" id="2.4.-.-" evidence="6"/>
<dbReference type="EMBL" id="CP104965">
    <property type="protein sequence ID" value="UXN70698.1"/>
    <property type="molecule type" value="Genomic_DNA"/>
</dbReference>
<sequence>MERAARWAGFAFYDTVPIHLRGQTTPTRLEALAEVRLFRVTLFDTEIAFSAPDFLGMLRLQARRLDNPDLARRLCLVPESALRDYLVRAAAPALVDGARQNLTRRWPCAAAQLELTVPARNIFVGLALALFCLVLLAPHTGEVWLLPVWALLLLGPAFIRLAALGVSNPPRPSAKHPPDPAELPIYSVLVPLRDEAHMVPQLFRALGALRYPPEKLDIKFVVEDCSTATLEAVRRQLGDPRFSLLAVPDALPRTKPKALDFALPLCGGELVVVYDAEDTPEPDQLWLVAQRFADAPDIECIQAQLVIDNGGENWLAGMFAAEYAGLFTVMLPALAKWGLVAPLGGTSNHFRLATLRALGGWDAFNVTEDADLGVRLARRGHRVDVIALATLEEAPVALATWMGQRTRWIKGWMQTLIVHNRRPLQLLADIGWRRMLAFEVLVLGMILAPLLHSALILLLLARLGLGEPLMDSDGLWSWACLIALGIGSGSATIVNMAGLVRQRRFALLPIQLSLPLYWLLVAWATIRALYALARSPFDWAKTTHRGVNRTPSGSAVPAVGEEMPAIAE</sequence>
<keyword evidence="7" id="KW-1185">Reference proteome</keyword>
<evidence type="ECO:0000313" key="6">
    <source>
        <dbReference type="EMBL" id="UXN70698.1"/>
    </source>
</evidence>
<dbReference type="InterPro" id="IPR029044">
    <property type="entry name" value="Nucleotide-diphossugar_trans"/>
</dbReference>
<feature type="transmembrane region" description="Helical" evidence="4">
    <location>
        <begin position="144"/>
        <end position="166"/>
    </location>
</feature>
<keyword evidence="4" id="KW-0812">Transmembrane</keyword>
<keyword evidence="2 6" id="KW-0328">Glycosyltransferase</keyword>
<dbReference type="GO" id="GO:0016757">
    <property type="term" value="F:glycosyltransferase activity"/>
    <property type="evidence" value="ECO:0007669"/>
    <property type="project" value="UniProtKB-KW"/>
</dbReference>
<protein>
    <submittedName>
        <fullName evidence="6">Glycosyltransferase</fullName>
        <ecNumber evidence="6">2.4.-.-</ecNumber>
    </submittedName>
</protein>
<organism evidence="6 7">
    <name type="scientific">Devosia neptuniae</name>
    <dbReference type="NCBI Taxonomy" id="191302"/>
    <lineage>
        <taxon>Bacteria</taxon>
        <taxon>Pseudomonadati</taxon>
        <taxon>Pseudomonadota</taxon>
        <taxon>Alphaproteobacteria</taxon>
        <taxon>Hyphomicrobiales</taxon>
        <taxon>Devosiaceae</taxon>
        <taxon>Devosia</taxon>
    </lineage>
</organism>
<dbReference type="Proteomes" id="UP001061862">
    <property type="component" value="Chromosome"/>
</dbReference>
<proteinExistence type="inferred from homology"/>
<gene>
    <name evidence="6" type="ORF">N8A98_05790</name>
</gene>
<keyword evidence="4" id="KW-1133">Transmembrane helix</keyword>
<dbReference type="InterPro" id="IPR001173">
    <property type="entry name" value="Glyco_trans_2-like"/>
</dbReference>
<dbReference type="PANTHER" id="PTHR43630:SF1">
    <property type="entry name" value="POLY-BETA-1,6-N-ACETYL-D-GLUCOSAMINE SYNTHASE"/>
    <property type="match status" value="1"/>
</dbReference>
<reference evidence="6 7" key="1">
    <citation type="submission" date="2022-09" db="EMBL/GenBank/DDBJ databases">
        <title>Interaction between co-microsymbionts with complementary sets of symbiotic genes in legume-rhizobium systems.</title>
        <authorList>
            <person name="Safronova V."/>
            <person name="Sazanova A."/>
            <person name="Afonin A."/>
            <person name="Chirak E."/>
        </authorList>
    </citation>
    <scope>NUCLEOTIDE SEQUENCE [LARGE SCALE GENOMIC DNA]</scope>
    <source>
        <strain evidence="6 7">A18/4-1</strain>
    </source>
</reference>
<dbReference type="Gene3D" id="3.90.550.10">
    <property type="entry name" value="Spore Coat Polysaccharide Biosynthesis Protein SpsA, Chain A"/>
    <property type="match status" value="1"/>
</dbReference>
<feature type="transmembrane region" description="Helical" evidence="4">
    <location>
        <begin position="440"/>
        <end position="463"/>
    </location>
</feature>
<comment type="similarity">
    <text evidence="1">Belongs to the glycosyltransferase 2 family.</text>
</comment>
<dbReference type="RefSeq" id="WP_262169872.1">
    <property type="nucleotide sequence ID" value="NZ_CP104965.1"/>
</dbReference>
<evidence type="ECO:0000256" key="3">
    <source>
        <dbReference type="ARBA" id="ARBA00022679"/>
    </source>
</evidence>
<evidence type="ECO:0000256" key="1">
    <source>
        <dbReference type="ARBA" id="ARBA00006739"/>
    </source>
</evidence>
<dbReference type="PANTHER" id="PTHR43630">
    <property type="entry name" value="POLY-BETA-1,6-N-ACETYL-D-GLUCOSAMINE SYNTHASE"/>
    <property type="match status" value="1"/>
</dbReference>
<evidence type="ECO:0000259" key="5">
    <source>
        <dbReference type="Pfam" id="PF13632"/>
    </source>
</evidence>
<feature type="transmembrane region" description="Helical" evidence="4">
    <location>
        <begin position="512"/>
        <end position="533"/>
    </location>
</feature>
<feature type="transmembrane region" description="Helical" evidence="4">
    <location>
        <begin position="122"/>
        <end position="138"/>
    </location>
</feature>
<accession>A0ABY6CEN1</accession>
<feature type="domain" description="Glycosyltransferase 2-like" evidence="5">
    <location>
        <begin position="271"/>
        <end position="457"/>
    </location>
</feature>
<dbReference type="Pfam" id="PF13632">
    <property type="entry name" value="Glyco_trans_2_3"/>
    <property type="match status" value="1"/>
</dbReference>
<keyword evidence="4" id="KW-0472">Membrane</keyword>